<dbReference type="GO" id="GO:0003676">
    <property type="term" value="F:nucleic acid binding"/>
    <property type="evidence" value="ECO:0007669"/>
    <property type="project" value="InterPro"/>
</dbReference>
<gene>
    <name evidence="3" type="primary">ORF77310</name>
    <name evidence="2" type="synonym">ORF77308</name>
</gene>
<evidence type="ECO:0000313" key="2">
    <source>
        <dbReference type="EMBL" id="CEK71191.1"/>
    </source>
</evidence>
<evidence type="ECO:0008006" key="4">
    <source>
        <dbReference type="Google" id="ProtNLM"/>
    </source>
</evidence>
<dbReference type="EMBL" id="HACG01024327">
    <property type="protein sequence ID" value="CEK71192.1"/>
    <property type="molecule type" value="Transcribed_RNA"/>
</dbReference>
<dbReference type="AlphaFoldDB" id="A0A0B6ZS28"/>
<dbReference type="Gene3D" id="3.30.70.330">
    <property type="match status" value="1"/>
</dbReference>
<reference evidence="3" key="1">
    <citation type="submission" date="2014-12" db="EMBL/GenBank/DDBJ databases">
        <title>Insight into the proteome of Arion vulgaris.</title>
        <authorList>
            <person name="Aradska J."/>
            <person name="Bulat T."/>
            <person name="Smidak R."/>
            <person name="Sarate P."/>
            <person name="Gangsoo J."/>
            <person name="Sialana F."/>
            <person name="Bilban M."/>
            <person name="Lubec G."/>
        </authorList>
    </citation>
    <scope>NUCLEOTIDE SEQUENCE</scope>
    <source>
        <tissue evidence="3">Skin</tissue>
    </source>
</reference>
<proteinExistence type="predicted"/>
<feature type="non-terminal residue" evidence="3">
    <location>
        <position position="1"/>
    </location>
</feature>
<evidence type="ECO:0000256" key="1">
    <source>
        <dbReference type="SAM" id="MobiDB-lite"/>
    </source>
</evidence>
<dbReference type="InterPro" id="IPR035979">
    <property type="entry name" value="RBD_domain_sf"/>
</dbReference>
<dbReference type="InterPro" id="IPR012677">
    <property type="entry name" value="Nucleotide-bd_a/b_plait_sf"/>
</dbReference>
<feature type="compositionally biased region" description="Basic and acidic residues" evidence="1">
    <location>
        <begin position="89"/>
        <end position="106"/>
    </location>
</feature>
<accession>A0A0B6ZS28</accession>
<feature type="region of interest" description="Disordered" evidence="1">
    <location>
        <begin position="54"/>
        <end position="106"/>
    </location>
</feature>
<protein>
    <recommendedName>
        <fullName evidence="4">RRM domain-containing protein</fullName>
    </recommendedName>
</protein>
<dbReference type="SUPFAM" id="SSF54928">
    <property type="entry name" value="RNA-binding domain, RBD"/>
    <property type="match status" value="1"/>
</dbReference>
<dbReference type="EMBL" id="HACG01024326">
    <property type="protein sequence ID" value="CEK71191.1"/>
    <property type="molecule type" value="Transcribed_RNA"/>
</dbReference>
<sequence>STEVVLPTRKKDKKLYGFGFVHFDNPELAKKAHSLGKNLTLRDNALVVLYGKKTKGPPFKKFKKNSKRPSENKDAEPSSANQGTNDADNEVKLETKEDSNVKDEEN</sequence>
<evidence type="ECO:0000313" key="3">
    <source>
        <dbReference type="EMBL" id="CEK71192.1"/>
    </source>
</evidence>
<name>A0A0B6ZS28_9EUPU</name>
<feature type="compositionally biased region" description="Basic residues" evidence="1">
    <location>
        <begin position="54"/>
        <end position="67"/>
    </location>
</feature>
<organism evidence="3">
    <name type="scientific">Arion vulgaris</name>
    <dbReference type="NCBI Taxonomy" id="1028688"/>
    <lineage>
        <taxon>Eukaryota</taxon>
        <taxon>Metazoa</taxon>
        <taxon>Spiralia</taxon>
        <taxon>Lophotrochozoa</taxon>
        <taxon>Mollusca</taxon>
        <taxon>Gastropoda</taxon>
        <taxon>Heterobranchia</taxon>
        <taxon>Euthyneura</taxon>
        <taxon>Panpulmonata</taxon>
        <taxon>Eupulmonata</taxon>
        <taxon>Stylommatophora</taxon>
        <taxon>Helicina</taxon>
        <taxon>Arionoidea</taxon>
        <taxon>Arionidae</taxon>
        <taxon>Arion</taxon>
    </lineage>
</organism>